<dbReference type="Proteomes" id="UP000466104">
    <property type="component" value="Unassembled WGS sequence"/>
</dbReference>
<comment type="caution">
    <text evidence="1">The sequence shown here is derived from an EMBL/GenBank/DDBJ whole genome shotgun (WGS) entry which is preliminary data.</text>
</comment>
<proteinExistence type="predicted"/>
<sequence length="83" mass="8852">MSTKLKLRVGKKPDPAAAISTTEIRANKRLIRQVFGTATPRLAIILPGSYTTEIEVRMANADDDDLMALARAVGVTGKGGDRA</sequence>
<gene>
    <name evidence="1" type="ORF">FYJ43_04635</name>
</gene>
<evidence type="ECO:0000313" key="2">
    <source>
        <dbReference type="Proteomes" id="UP000466104"/>
    </source>
</evidence>
<dbReference type="EMBL" id="VUMG01000002">
    <property type="protein sequence ID" value="MSS45339.1"/>
    <property type="molecule type" value="Genomic_DNA"/>
</dbReference>
<dbReference type="AlphaFoldDB" id="A0A7K0J5Y1"/>
<dbReference type="RefSeq" id="WP_154562494.1">
    <property type="nucleotide sequence ID" value="NZ_VUMG01000002.1"/>
</dbReference>
<organism evidence="1 2">
    <name type="scientific">Cutibacterium porci</name>
    <dbReference type="NCBI Taxonomy" id="2605781"/>
    <lineage>
        <taxon>Bacteria</taxon>
        <taxon>Bacillati</taxon>
        <taxon>Actinomycetota</taxon>
        <taxon>Actinomycetes</taxon>
        <taxon>Propionibacteriales</taxon>
        <taxon>Propionibacteriaceae</taxon>
        <taxon>Cutibacterium</taxon>
    </lineage>
</organism>
<keyword evidence="2" id="KW-1185">Reference proteome</keyword>
<accession>A0A7K0J5Y1</accession>
<name>A0A7K0J5Y1_9ACTN</name>
<reference evidence="1 2" key="1">
    <citation type="submission" date="2019-08" db="EMBL/GenBank/DDBJ databases">
        <title>In-depth cultivation of the pig gut microbiome towards novel bacterial diversity and tailored functional studies.</title>
        <authorList>
            <person name="Wylensek D."/>
            <person name="Hitch T.C.A."/>
            <person name="Clavel T."/>
        </authorList>
    </citation>
    <scope>NUCLEOTIDE SEQUENCE [LARGE SCALE GENOMIC DNA]</scope>
    <source>
        <strain evidence="1 2">WCA-380-WT-3A</strain>
    </source>
</reference>
<protein>
    <submittedName>
        <fullName evidence="1">Uncharacterized protein</fullName>
    </submittedName>
</protein>
<evidence type="ECO:0000313" key="1">
    <source>
        <dbReference type="EMBL" id="MSS45339.1"/>
    </source>
</evidence>